<evidence type="ECO:0000313" key="1">
    <source>
        <dbReference type="EMBL" id="PWR72844.1"/>
    </source>
</evidence>
<accession>A0A2V2MXI3</accession>
<proteinExistence type="predicted"/>
<protein>
    <submittedName>
        <fullName evidence="1">N-acetyl sugar amidotransferase</fullName>
    </submittedName>
</protein>
<keyword evidence="2" id="KW-1185">Reference proteome</keyword>
<dbReference type="InterPro" id="IPR020022">
    <property type="entry name" value="N-acetyl_sugar_amidoTrfase"/>
</dbReference>
<sequence length="373" mass="43526">MLNFFTRGDTINTITCNRCILDNTFPDIFFDEEGICSYCRKYESMNLKYSSNDEKSSILPSLIQKVKNDGRSKEYDSIIGLSGGRDSTYCLYLLKEWGLNPLAVHFDNNMDSKIAVQNIKNACRKLDVDLHTFVVDWEEYKDLQMAFFKASIPAIDAPLDHAIISTLFQYAYDNKISYIISGGYFRGEGPIPREWSCIDADFIRDVYKKHGKLSLKKYPIRSFFQQLQYRLNGLTTIHPLNYLNFAYRDAMQLMERELNWQWYGGHHFESIFTRWAFGYYLPTKFGIDKRGTDFSALIRSGQMTKDEAMAKMNDVFYSADQEKDDRRYIMNKLEISDSMMDDILSAPPRKNSDYAHSSQYIRIIRNLIGPKQI</sequence>
<keyword evidence="1" id="KW-0808">Transferase</keyword>
<dbReference type="InterPro" id="IPR014729">
    <property type="entry name" value="Rossmann-like_a/b/a_fold"/>
</dbReference>
<dbReference type="NCBIfam" id="TIGR03573">
    <property type="entry name" value="WbuX"/>
    <property type="match status" value="1"/>
</dbReference>
<dbReference type="RefSeq" id="WP_109968356.1">
    <property type="nucleotide sequence ID" value="NZ_CP176093.1"/>
</dbReference>
<name>A0A2V2MXI3_9EURY</name>
<dbReference type="InterPro" id="IPR018317">
    <property type="entry name" value="QueC"/>
</dbReference>
<gene>
    <name evidence="1" type="ORF">DK846_07810</name>
</gene>
<dbReference type="Pfam" id="PF06508">
    <property type="entry name" value="QueC"/>
    <property type="match status" value="1"/>
</dbReference>
<dbReference type="GO" id="GO:0016740">
    <property type="term" value="F:transferase activity"/>
    <property type="evidence" value="ECO:0007669"/>
    <property type="project" value="UniProtKB-KW"/>
</dbReference>
<dbReference type="Proteomes" id="UP000245657">
    <property type="component" value="Unassembled WGS sequence"/>
</dbReference>
<organism evidence="1 2">
    <name type="scientific">Methanospirillum lacunae</name>
    <dbReference type="NCBI Taxonomy" id="668570"/>
    <lineage>
        <taxon>Archaea</taxon>
        <taxon>Methanobacteriati</taxon>
        <taxon>Methanobacteriota</taxon>
        <taxon>Stenosarchaea group</taxon>
        <taxon>Methanomicrobia</taxon>
        <taxon>Methanomicrobiales</taxon>
        <taxon>Methanospirillaceae</taxon>
        <taxon>Methanospirillum</taxon>
    </lineage>
</organism>
<dbReference type="SUPFAM" id="SSF52402">
    <property type="entry name" value="Adenine nucleotide alpha hydrolases-like"/>
    <property type="match status" value="1"/>
</dbReference>
<dbReference type="GeneID" id="97548447"/>
<comment type="caution">
    <text evidence="1">The sequence shown here is derived from an EMBL/GenBank/DDBJ whole genome shotgun (WGS) entry which is preliminary data.</text>
</comment>
<evidence type="ECO:0000313" key="2">
    <source>
        <dbReference type="Proteomes" id="UP000245657"/>
    </source>
</evidence>
<dbReference type="Gene3D" id="3.40.50.620">
    <property type="entry name" value="HUPs"/>
    <property type="match status" value="1"/>
</dbReference>
<dbReference type="OrthoDB" id="10500at2157"/>
<reference evidence="1 2" key="1">
    <citation type="submission" date="2018-05" db="EMBL/GenBank/DDBJ databases">
        <title>Draft genome of Methanospirillum lacunae Ki8-1.</title>
        <authorList>
            <person name="Dueholm M.S."/>
            <person name="Nielsen P.H."/>
            <person name="Bakmann L.F."/>
            <person name="Otzen D.E."/>
        </authorList>
    </citation>
    <scope>NUCLEOTIDE SEQUENCE [LARGE SCALE GENOMIC DNA]</scope>
    <source>
        <strain evidence="1 2">Ki8-1</strain>
    </source>
</reference>
<dbReference type="AlphaFoldDB" id="A0A2V2MXI3"/>
<dbReference type="EMBL" id="QGMY01000006">
    <property type="protein sequence ID" value="PWR72844.1"/>
    <property type="molecule type" value="Genomic_DNA"/>
</dbReference>